<feature type="signal peptide" evidence="1">
    <location>
        <begin position="1"/>
        <end position="24"/>
    </location>
</feature>
<evidence type="ECO:0000256" key="1">
    <source>
        <dbReference type="SAM" id="SignalP"/>
    </source>
</evidence>
<name>A0A2S7I745_9FLAO</name>
<sequence>MKKLILIIATIFLIISCSSPQKIAKDANNQTAMKPEKNDDGEWDLDVIDTQYDYFLNAIAKPMSFYSEEYLKSRNTFLVNEWNSYYYSGRYRNIIESSIDYDPNEKYGLKFEYKLYQVFAYVQWKYGLKLQGLSMTEVR</sequence>
<gene>
    <name evidence="2" type="ORF">C3729_05125</name>
</gene>
<evidence type="ECO:0000313" key="2">
    <source>
        <dbReference type="EMBL" id="PPZ92349.1"/>
    </source>
</evidence>
<dbReference type="Pfam" id="PF19643">
    <property type="entry name" value="DUF6146"/>
    <property type="match status" value="1"/>
</dbReference>
<dbReference type="PROSITE" id="PS51257">
    <property type="entry name" value="PROKAR_LIPOPROTEIN"/>
    <property type="match status" value="1"/>
</dbReference>
<evidence type="ECO:0000313" key="3">
    <source>
        <dbReference type="Proteomes" id="UP000238565"/>
    </source>
</evidence>
<dbReference type="InterPro" id="IPR046144">
    <property type="entry name" value="DUF6146"/>
</dbReference>
<evidence type="ECO:0008006" key="4">
    <source>
        <dbReference type="Google" id="ProtNLM"/>
    </source>
</evidence>
<dbReference type="RefSeq" id="WP_104793160.1">
    <property type="nucleotide sequence ID" value="NZ_JAYSFO010000036.1"/>
</dbReference>
<feature type="chain" id="PRO_5015639725" description="Lipoprotein" evidence="1">
    <location>
        <begin position="25"/>
        <end position="139"/>
    </location>
</feature>
<accession>A0A2S7I745</accession>
<keyword evidence="1" id="KW-0732">Signal</keyword>
<organism evidence="2 3">
    <name type="scientific">Cloacibacterium normanense</name>
    <dbReference type="NCBI Taxonomy" id="237258"/>
    <lineage>
        <taxon>Bacteria</taxon>
        <taxon>Pseudomonadati</taxon>
        <taxon>Bacteroidota</taxon>
        <taxon>Flavobacteriia</taxon>
        <taxon>Flavobacteriales</taxon>
        <taxon>Weeksellaceae</taxon>
    </lineage>
</organism>
<dbReference type="AlphaFoldDB" id="A0A2S7I745"/>
<dbReference type="EMBL" id="PTPZ01000002">
    <property type="protein sequence ID" value="PPZ92349.1"/>
    <property type="molecule type" value="Genomic_DNA"/>
</dbReference>
<reference evidence="2 3" key="1">
    <citation type="submission" date="2018-02" db="EMBL/GenBank/DDBJ databases">
        <title>Draft genome sequence of bacterial isolates from marine environment.</title>
        <authorList>
            <person name="Singh S.K."/>
            <person name="Hill R."/>
            <person name="Major S."/>
            <person name="Cai H."/>
            <person name="Li Y."/>
        </authorList>
    </citation>
    <scope>NUCLEOTIDE SEQUENCE [LARGE SCALE GENOMIC DNA]</scope>
    <source>
        <strain evidence="2 3">IMET F</strain>
    </source>
</reference>
<dbReference type="Proteomes" id="UP000238565">
    <property type="component" value="Unassembled WGS sequence"/>
</dbReference>
<protein>
    <recommendedName>
        <fullName evidence="4">Lipoprotein</fullName>
    </recommendedName>
</protein>
<comment type="caution">
    <text evidence="2">The sequence shown here is derived from an EMBL/GenBank/DDBJ whole genome shotgun (WGS) entry which is preliminary data.</text>
</comment>
<proteinExistence type="predicted"/>